<organism evidence="2 3">
    <name type="scientific">Rasamsonia emersonii (strain ATCC 16479 / CBS 393.64 / IMI 116815)</name>
    <dbReference type="NCBI Taxonomy" id="1408163"/>
    <lineage>
        <taxon>Eukaryota</taxon>
        <taxon>Fungi</taxon>
        <taxon>Dikarya</taxon>
        <taxon>Ascomycota</taxon>
        <taxon>Pezizomycotina</taxon>
        <taxon>Eurotiomycetes</taxon>
        <taxon>Eurotiomycetidae</taxon>
        <taxon>Eurotiales</taxon>
        <taxon>Trichocomaceae</taxon>
        <taxon>Rasamsonia</taxon>
    </lineage>
</organism>
<reference evidence="2 3" key="1">
    <citation type="submission" date="2015-04" db="EMBL/GenBank/DDBJ databases">
        <authorList>
            <person name="Heijne W.H."/>
            <person name="Fedorova N.D."/>
            <person name="Nierman W.C."/>
            <person name="Vollebregt A.W."/>
            <person name="Zhao Z."/>
            <person name="Wu L."/>
            <person name="Kumar M."/>
            <person name="Stam H."/>
            <person name="van den Berg M.A."/>
            <person name="Pel H.J."/>
        </authorList>
    </citation>
    <scope>NUCLEOTIDE SEQUENCE [LARGE SCALE GENOMIC DNA]</scope>
    <source>
        <strain evidence="2 3">CBS 393.64</strain>
    </source>
</reference>
<dbReference type="RefSeq" id="XP_013323233.1">
    <property type="nucleotide sequence ID" value="XM_013467779.1"/>
</dbReference>
<evidence type="ECO:0000313" key="3">
    <source>
        <dbReference type="Proteomes" id="UP000053958"/>
    </source>
</evidence>
<accession>A0A0F4YFC2</accession>
<gene>
    <name evidence="2" type="ORF">T310_9739</name>
</gene>
<comment type="caution">
    <text evidence="2">The sequence shown here is derived from an EMBL/GenBank/DDBJ whole genome shotgun (WGS) entry which is preliminary data.</text>
</comment>
<dbReference type="Proteomes" id="UP000053958">
    <property type="component" value="Unassembled WGS sequence"/>
</dbReference>
<keyword evidence="3" id="KW-1185">Reference proteome</keyword>
<evidence type="ECO:0008006" key="4">
    <source>
        <dbReference type="Google" id="ProtNLM"/>
    </source>
</evidence>
<name>A0A0F4YFC2_RASE3</name>
<dbReference type="EMBL" id="LASV01000747">
    <property type="protein sequence ID" value="KKA16621.1"/>
    <property type="molecule type" value="Genomic_DNA"/>
</dbReference>
<sequence>MNGRVPPASNRDPAPAPVSRLSSRSNEKTPVAEGGSGFDADSAKSSESSTLTETQQQRPSESEIAAAKRQCAMDILSLIPRPIARAFFCITADDIVAETNRRLESQKKSSNRVTASNVGGNPEPEQALPTRHDEVEESLLLSAIENDILDPFSDEYCNKHLVFSIIETVLVRLLPELSERGITELMEERGVFS</sequence>
<evidence type="ECO:0000256" key="1">
    <source>
        <dbReference type="SAM" id="MobiDB-lite"/>
    </source>
</evidence>
<dbReference type="GeneID" id="25321669"/>
<feature type="region of interest" description="Disordered" evidence="1">
    <location>
        <begin position="103"/>
        <end position="130"/>
    </location>
</feature>
<dbReference type="STRING" id="1408163.A0A0F4YFC2"/>
<proteinExistence type="predicted"/>
<dbReference type="AlphaFoldDB" id="A0A0F4YFC2"/>
<protein>
    <recommendedName>
        <fullName evidence="4">PXA domain-containing protein</fullName>
    </recommendedName>
</protein>
<feature type="compositionally biased region" description="Low complexity" evidence="1">
    <location>
        <begin position="45"/>
        <end position="57"/>
    </location>
</feature>
<feature type="region of interest" description="Disordered" evidence="1">
    <location>
        <begin position="1"/>
        <end position="65"/>
    </location>
</feature>
<dbReference type="OrthoDB" id="5582218at2759"/>
<evidence type="ECO:0000313" key="2">
    <source>
        <dbReference type="EMBL" id="KKA16621.1"/>
    </source>
</evidence>